<feature type="domain" description="Heterokaryon incompatibility" evidence="1">
    <location>
        <begin position="80"/>
        <end position="235"/>
    </location>
</feature>
<dbReference type="AlphaFoldDB" id="A0A9P4PF98"/>
<proteinExistence type="predicted"/>
<dbReference type="EMBL" id="MU001503">
    <property type="protein sequence ID" value="KAF2442842.1"/>
    <property type="molecule type" value="Genomic_DNA"/>
</dbReference>
<evidence type="ECO:0000313" key="2">
    <source>
        <dbReference type="EMBL" id="KAF2442842.1"/>
    </source>
</evidence>
<evidence type="ECO:0000313" key="3">
    <source>
        <dbReference type="Proteomes" id="UP000799764"/>
    </source>
</evidence>
<evidence type="ECO:0000259" key="1">
    <source>
        <dbReference type="Pfam" id="PF06985"/>
    </source>
</evidence>
<sequence length="377" mass="43340">MDYDTSKTFREIHGTPSTLIAELDKIEGLALRRSGKLHRAELPVKLRFLTPLLPQPKGHGLNIVHLRLTSPQEHTEKQKYVAVSYTWQQTRCLTATFSNMIPTYKIWDKDIQPVDPKCNPLVIHRAYRFAQRKLKRVLIWIDQECIRQNDPDDVETHLQAMHEIYSRSAFTVVLLSRMVDSVPMAAGLYPFIHGGADIFDKLLRSDDCRDRELCLVALQLLAQDRWISRTWTYQERFFAVACHYAVPLSPALGSNTQDPGLDDWYIPERNMVAFSEKSKHDPAINQDHFGIDLRPSSKIKFKFEASRSTNHKIHLPGFESFLIKSMGIGTRNEILRANANIGAAEKESDRIQGRFETWQIGSQYLQMSVNSTGLYQL</sequence>
<dbReference type="PANTHER" id="PTHR24148:SF64">
    <property type="entry name" value="HETEROKARYON INCOMPATIBILITY DOMAIN-CONTAINING PROTEIN"/>
    <property type="match status" value="1"/>
</dbReference>
<keyword evidence="3" id="KW-1185">Reference proteome</keyword>
<protein>
    <recommendedName>
        <fullName evidence="1">Heterokaryon incompatibility domain-containing protein</fullName>
    </recommendedName>
</protein>
<dbReference type="InterPro" id="IPR052895">
    <property type="entry name" value="HetReg/Transcr_Mod"/>
</dbReference>
<organism evidence="2 3">
    <name type="scientific">Karstenula rhodostoma CBS 690.94</name>
    <dbReference type="NCBI Taxonomy" id="1392251"/>
    <lineage>
        <taxon>Eukaryota</taxon>
        <taxon>Fungi</taxon>
        <taxon>Dikarya</taxon>
        <taxon>Ascomycota</taxon>
        <taxon>Pezizomycotina</taxon>
        <taxon>Dothideomycetes</taxon>
        <taxon>Pleosporomycetidae</taxon>
        <taxon>Pleosporales</taxon>
        <taxon>Massarineae</taxon>
        <taxon>Didymosphaeriaceae</taxon>
        <taxon>Karstenula</taxon>
    </lineage>
</organism>
<dbReference type="Pfam" id="PF06985">
    <property type="entry name" value="HET"/>
    <property type="match status" value="1"/>
</dbReference>
<dbReference type="PANTHER" id="PTHR24148">
    <property type="entry name" value="ANKYRIN REPEAT DOMAIN-CONTAINING PROTEIN 39 HOMOLOG-RELATED"/>
    <property type="match status" value="1"/>
</dbReference>
<dbReference type="OrthoDB" id="270167at2759"/>
<name>A0A9P4PF98_9PLEO</name>
<comment type="caution">
    <text evidence="2">The sequence shown here is derived from an EMBL/GenBank/DDBJ whole genome shotgun (WGS) entry which is preliminary data.</text>
</comment>
<gene>
    <name evidence="2" type="ORF">P171DRAFT_522538</name>
</gene>
<dbReference type="Proteomes" id="UP000799764">
    <property type="component" value="Unassembled WGS sequence"/>
</dbReference>
<dbReference type="InterPro" id="IPR010730">
    <property type="entry name" value="HET"/>
</dbReference>
<reference evidence="2" key="1">
    <citation type="journal article" date="2020" name="Stud. Mycol.">
        <title>101 Dothideomycetes genomes: a test case for predicting lifestyles and emergence of pathogens.</title>
        <authorList>
            <person name="Haridas S."/>
            <person name="Albert R."/>
            <person name="Binder M."/>
            <person name="Bloem J."/>
            <person name="Labutti K."/>
            <person name="Salamov A."/>
            <person name="Andreopoulos B."/>
            <person name="Baker S."/>
            <person name="Barry K."/>
            <person name="Bills G."/>
            <person name="Bluhm B."/>
            <person name="Cannon C."/>
            <person name="Castanera R."/>
            <person name="Culley D."/>
            <person name="Daum C."/>
            <person name="Ezra D."/>
            <person name="Gonzalez J."/>
            <person name="Henrissat B."/>
            <person name="Kuo A."/>
            <person name="Liang C."/>
            <person name="Lipzen A."/>
            <person name="Lutzoni F."/>
            <person name="Magnuson J."/>
            <person name="Mondo S."/>
            <person name="Nolan M."/>
            <person name="Ohm R."/>
            <person name="Pangilinan J."/>
            <person name="Park H.-J."/>
            <person name="Ramirez L."/>
            <person name="Alfaro M."/>
            <person name="Sun H."/>
            <person name="Tritt A."/>
            <person name="Yoshinaga Y."/>
            <person name="Zwiers L.-H."/>
            <person name="Turgeon B."/>
            <person name="Goodwin S."/>
            <person name="Spatafora J."/>
            <person name="Crous P."/>
            <person name="Grigoriev I."/>
        </authorList>
    </citation>
    <scope>NUCLEOTIDE SEQUENCE</scope>
    <source>
        <strain evidence="2">CBS 690.94</strain>
    </source>
</reference>
<accession>A0A9P4PF98</accession>